<accession>A0A2H5MWS7</accession>
<dbReference type="Proteomes" id="UP000236630">
    <property type="component" value="Unassembled WGS sequence"/>
</dbReference>
<protein>
    <submittedName>
        <fullName evidence="2">Uncharacterized protein</fullName>
    </submittedName>
</protein>
<evidence type="ECO:0000313" key="3">
    <source>
        <dbReference type="Proteomes" id="UP000236630"/>
    </source>
</evidence>
<keyword evidence="1" id="KW-0812">Transmembrane</keyword>
<proteinExistence type="predicted"/>
<dbReference type="AlphaFoldDB" id="A0A2H5MWS7"/>
<gene>
    <name evidence="2" type="ORF">CUMW_272240</name>
</gene>
<keyword evidence="1" id="KW-0472">Membrane</keyword>
<sequence length="81" mass="9250">MEEPVAPARMPGWNGLTMNSILYWMPTRRENIHYNNNPISSFVLLLVISLVAWLHTLSPDLFETISSHNTPYVPIKKKGIS</sequence>
<feature type="transmembrane region" description="Helical" evidence="1">
    <location>
        <begin position="39"/>
        <end position="57"/>
    </location>
</feature>
<name>A0A2H5MWS7_CITUN</name>
<keyword evidence="1" id="KW-1133">Transmembrane helix</keyword>
<comment type="caution">
    <text evidence="2">The sequence shown here is derived from an EMBL/GenBank/DDBJ whole genome shotgun (WGS) entry which is preliminary data.</text>
</comment>
<organism evidence="2 3">
    <name type="scientific">Citrus unshiu</name>
    <name type="common">Satsuma mandarin</name>
    <name type="synonym">Citrus nobilis var. unshiu</name>
    <dbReference type="NCBI Taxonomy" id="55188"/>
    <lineage>
        <taxon>Eukaryota</taxon>
        <taxon>Viridiplantae</taxon>
        <taxon>Streptophyta</taxon>
        <taxon>Embryophyta</taxon>
        <taxon>Tracheophyta</taxon>
        <taxon>Spermatophyta</taxon>
        <taxon>Magnoliopsida</taxon>
        <taxon>eudicotyledons</taxon>
        <taxon>Gunneridae</taxon>
        <taxon>Pentapetalae</taxon>
        <taxon>rosids</taxon>
        <taxon>malvids</taxon>
        <taxon>Sapindales</taxon>
        <taxon>Rutaceae</taxon>
        <taxon>Aurantioideae</taxon>
        <taxon>Citrus</taxon>
    </lineage>
</organism>
<reference evidence="2 3" key="1">
    <citation type="journal article" date="2017" name="Front. Genet.">
        <title>Draft sequencing of the heterozygous diploid genome of Satsuma (Citrus unshiu Marc.) using a hybrid assembly approach.</title>
        <authorList>
            <person name="Shimizu T."/>
            <person name="Tanizawa Y."/>
            <person name="Mochizuki T."/>
            <person name="Nagasaki H."/>
            <person name="Yoshioka T."/>
            <person name="Toyoda A."/>
            <person name="Fujiyama A."/>
            <person name="Kaminuma E."/>
            <person name="Nakamura Y."/>
        </authorList>
    </citation>
    <scope>NUCLEOTIDE SEQUENCE [LARGE SCALE GENOMIC DNA]</scope>
    <source>
        <strain evidence="3">cv. Miyagawa wase</strain>
    </source>
</reference>
<keyword evidence="3" id="KW-1185">Reference proteome</keyword>
<evidence type="ECO:0000256" key="1">
    <source>
        <dbReference type="SAM" id="Phobius"/>
    </source>
</evidence>
<dbReference type="EMBL" id="BDQV01001254">
    <property type="protein sequence ID" value="GAY31805.1"/>
    <property type="molecule type" value="Genomic_DNA"/>
</dbReference>
<evidence type="ECO:0000313" key="2">
    <source>
        <dbReference type="EMBL" id="GAY31805.1"/>
    </source>
</evidence>